<evidence type="ECO:0000313" key="2">
    <source>
        <dbReference type="EMBL" id="CAB4808817.1"/>
    </source>
</evidence>
<name>A0A6J7N0X1_9ZZZZ</name>
<dbReference type="CDD" id="cd01990">
    <property type="entry name" value="LarE-like"/>
    <property type="match status" value="1"/>
</dbReference>
<proteinExistence type="predicted"/>
<dbReference type="AlphaFoldDB" id="A0A6J7N0X1"/>
<dbReference type="Gene3D" id="3.40.50.620">
    <property type="entry name" value="HUPs"/>
    <property type="match status" value="1"/>
</dbReference>
<organism evidence="3">
    <name type="scientific">freshwater metagenome</name>
    <dbReference type="NCBI Taxonomy" id="449393"/>
    <lineage>
        <taxon>unclassified sequences</taxon>
        <taxon>metagenomes</taxon>
        <taxon>ecological metagenomes</taxon>
    </lineage>
</organism>
<dbReference type="InterPro" id="IPR022310">
    <property type="entry name" value="NAD/GMP_synthase"/>
</dbReference>
<dbReference type="NCBIfam" id="TIGR00268">
    <property type="entry name" value="ATP-dependent sacrificial sulfur transferase LarE"/>
    <property type="match status" value="1"/>
</dbReference>
<evidence type="ECO:0000313" key="3">
    <source>
        <dbReference type="EMBL" id="CAB4983684.1"/>
    </source>
</evidence>
<dbReference type="GO" id="GO:0006163">
    <property type="term" value="P:purine nucleotide metabolic process"/>
    <property type="evidence" value="ECO:0007669"/>
    <property type="project" value="UniProtKB-ARBA"/>
</dbReference>
<feature type="domain" description="NAD/GMP synthase" evidence="1">
    <location>
        <begin position="45"/>
        <end position="101"/>
    </location>
</feature>
<dbReference type="EMBL" id="CAFBOG010000103">
    <property type="protein sequence ID" value="CAB4983684.1"/>
    <property type="molecule type" value="Genomic_DNA"/>
</dbReference>
<dbReference type="PIRSF" id="PIRSF006661">
    <property type="entry name" value="PP-lp_UCP006661"/>
    <property type="match status" value="1"/>
</dbReference>
<dbReference type="SUPFAM" id="SSF52402">
    <property type="entry name" value="Adenine nucleotide alpha hydrolases-like"/>
    <property type="match status" value="1"/>
</dbReference>
<evidence type="ECO:0000259" key="1">
    <source>
        <dbReference type="Pfam" id="PF02540"/>
    </source>
</evidence>
<reference evidence="3" key="1">
    <citation type="submission" date="2020-05" db="EMBL/GenBank/DDBJ databases">
        <authorList>
            <person name="Chiriac C."/>
            <person name="Salcher M."/>
            <person name="Ghai R."/>
            <person name="Kavagutti S V."/>
        </authorList>
    </citation>
    <scope>NUCLEOTIDE SEQUENCE</scope>
</reference>
<protein>
    <submittedName>
        <fullName evidence="3">Unannotated protein</fullName>
    </submittedName>
</protein>
<dbReference type="InterPro" id="IPR014729">
    <property type="entry name" value="Rossmann-like_a/b/a_fold"/>
</dbReference>
<gene>
    <name evidence="2" type="ORF">UFOPK3046_01011</name>
    <name evidence="3" type="ORF">UFOPK3914_01162</name>
</gene>
<dbReference type="PANTHER" id="PTHR43169">
    <property type="entry name" value="EXSB FAMILY PROTEIN"/>
    <property type="match status" value="1"/>
</dbReference>
<dbReference type="EMBL" id="CAFAAQ010000081">
    <property type="protein sequence ID" value="CAB4808817.1"/>
    <property type="molecule type" value="Genomic_DNA"/>
</dbReference>
<dbReference type="InterPro" id="IPR005232">
    <property type="entry name" value="LarE"/>
</dbReference>
<dbReference type="InterPro" id="IPR052188">
    <property type="entry name" value="Ni-pincer_cofactor_biosynth"/>
</dbReference>
<dbReference type="GO" id="GO:0016783">
    <property type="term" value="F:sulfurtransferase activity"/>
    <property type="evidence" value="ECO:0007669"/>
    <property type="project" value="InterPro"/>
</dbReference>
<dbReference type="Pfam" id="PF02540">
    <property type="entry name" value="NAD_synthase"/>
    <property type="match status" value="1"/>
</dbReference>
<sequence length="300" mass="31939">MRPPPITIDLMSPAAQPTMQQQKNGQISGDLYECEQRLSESLQKLSCVVVAFSGGVDSALLAYSALACLGPDKVLAVTADSDSLAQGELEHCRTTAALWGLPWLSVQTREITNPAYLVNGADRCFWCKDALMDALNPVAIQRRASVVLGVNVDDLGDHRPGQLAAQERGALFPLVEAGLDKASIRALALHYGLEVWDRPAMPCLASRIPYGTAVSVALLRSVDRAEAAVRGFGFSDVRVRHYGETARIEVPVSELAAAVAQSEQLVAALTALGFSYVTLDLAGLRSGNLNQAVLPIGSSI</sequence>
<accession>A0A6J7N0X1</accession>
<dbReference type="PANTHER" id="PTHR43169:SF2">
    <property type="entry name" value="NAD_GMP SYNTHASE DOMAIN-CONTAINING PROTEIN"/>
    <property type="match status" value="1"/>
</dbReference>